<sequence length="852" mass="95244">MIKAIFNTQQWRLSAVVTATLAASLLSSGCIERATNSTQLVKQAQVEIVRDQYGVPHIYAEDNYGVFFGYGYAVAQDRLFQMDMLRRSALGTVAEVLGEQYFEFDKFIRSSYDSRSVPAQIAKLSPRDKRILQGYADGINRHLQNIRKSPDTLTPIEYIEFDFEPTDWTIVDVAMLFTGPLAHRFSDGNTELDNLQFLQALESQHGKETAWKIFSASKWLYDSQSPTTVPTATTNSPEAIVNPPRPAYLSQLSEQAAGSKLSSYMPTKDGLPIISHGDSNSAIMDTFARRGTSGTPGFASASNLWAVNGPRSKGAKGSLINGPQFGWTSPSYVYGIALHGGDFDVTGNTLLFSPNLLFAHNNHIGWGSTAGFGDQVDIFEEQLNPKNPEQYMHKGHYRPFESWQETINIKGQQARTITVRRSVHGMVETIKPEQNIAYSRARTWDGKEIDTLLAWIELATVKDINKVNAVLDRIATNINFYVIDKNGNLLYRHGGHYPRRNPLHDTRFPVPGTGELDWQGIRSGSESPSVLNPKTNYLVNWNNRPARGWASPDMWWLTWGRGDRANILIDEITAVEALTPEQSWNINQRASYADVNREYLLPYLQAALANQTLSKLESQAYAALMNWDGYWWDKNEDGKFDGAAPLIFESWLSQLLQATLKDDVGEEFFKRFSATGHPTSESTGSINLQPGTKALIRNLDELRSGTAPIYDFFNGVASAEVLQQAFATSVAQLAEQLGEDITLWHALPAAMVYHNKNYRGIPQALDDAQYQSEVIQNRGSENNLFIAKGTHIEAWDVFGPGQSAFISPQGERSPHHSDQLELFASFGKKKMPFLRKDIVNPQLETLMIGSKK</sequence>
<dbReference type="RefSeq" id="WP_258330465.1">
    <property type="nucleotide sequence ID" value="NZ_JAPTGG010000002.1"/>
</dbReference>
<dbReference type="InterPro" id="IPR043146">
    <property type="entry name" value="Penicillin_amidase_N_B-knob"/>
</dbReference>
<evidence type="ECO:0000256" key="6">
    <source>
        <dbReference type="PIRSR" id="PIRSR001227-2"/>
    </source>
</evidence>
<evidence type="ECO:0000256" key="2">
    <source>
        <dbReference type="ARBA" id="ARBA00022729"/>
    </source>
</evidence>
<dbReference type="InterPro" id="IPR029055">
    <property type="entry name" value="Ntn_hydrolases_N"/>
</dbReference>
<dbReference type="EMBL" id="JAPTGG010000002">
    <property type="protein sequence ID" value="MCZ0864312.1"/>
    <property type="molecule type" value="Genomic_DNA"/>
</dbReference>
<evidence type="ECO:0000313" key="8">
    <source>
        <dbReference type="Proteomes" id="UP001069090"/>
    </source>
</evidence>
<feature type="binding site" evidence="6">
    <location>
        <position position="553"/>
    </location>
    <ligand>
        <name>Ca(2+)</name>
        <dbReference type="ChEBI" id="CHEBI:29108"/>
    </ligand>
</feature>
<dbReference type="SUPFAM" id="SSF56235">
    <property type="entry name" value="N-terminal nucleophile aminohydrolases (Ntn hydrolases)"/>
    <property type="match status" value="1"/>
</dbReference>
<dbReference type="PANTHER" id="PTHR34218:SF3">
    <property type="entry name" value="ACYL-HOMOSERINE LACTONE ACYLASE PVDQ"/>
    <property type="match status" value="1"/>
</dbReference>
<protein>
    <submittedName>
        <fullName evidence="7">Penicillin acylase family protein</fullName>
    </submittedName>
</protein>
<dbReference type="InterPro" id="IPR002692">
    <property type="entry name" value="S45"/>
</dbReference>
<keyword evidence="4" id="KW-0865">Zymogen</keyword>
<evidence type="ECO:0000256" key="4">
    <source>
        <dbReference type="ARBA" id="ARBA00023145"/>
    </source>
</evidence>
<comment type="similarity">
    <text evidence="1">Belongs to the peptidase S45 family.</text>
</comment>
<keyword evidence="2" id="KW-0732">Signal</keyword>
<dbReference type="PANTHER" id="PTHR34218">
    <property type="entry name" value="PEPTIDASE S45 PENICILLIN AMIDASE"/>
    <property type="match status" value="1"/>
</dbReference>
<accession>A0A9J6RJ88</accession>
<dbReference type="Gene3D" id="1.10.287.150">
    <property type="match status" value="1"/>
</dbReference>
<evidence type="ECO:0000256" key="3">
    <source>
        <dbReference type="ARBA" id="ARBA00022801"/>
    </source>
</evidence>
<dbReference type="Proteomes" id="UP001069090">
    <property type="component" value="Unassembled WGS sequence"/>
</dbReference>
<dbReference type="Gene3D" id="1.10.1400.10">
    <property type="match status" value="1"/>
</dbReference>
<proteinExistence type="inferred from homology"/>
<dbReference type="Pfam" id="PF01804">
    <property type="entry name" value="Penicil_amidase"/>
    <property type="match status" value="1"/>
</dbReference>
<dbReference type="GO" id="GO:0046872">
    <property type="term" value="F:metal ion binding"/>
    <property type="evidence" value="ECO:0007669"/>
    <property type="project" value="UniProtKB-KW"/>
</dbReference>
<keyword evidence="6" id="KW-0479">Metal-binding</keyword>
<comment type="cofactor">
    <cofactor evidence="6">
        <name>Ca(2+)</name>
        <dbReference type="ChEBI" id="CHEBI:29108"/>
    </cofactor>
    <text evidence="6">Binds 1 Ca(2+) ion per dimer.</text>
</comment>
<name>A0A9J6RJ88_9GAMM</name>
<evidence type="ECO:0000256" key="1">
    <source>
        <dbReference type="ARBA" id="ARBA00006586"/>
    </source>
</evidence>
<dbReference type="GO" id="GO:0017000">
    <property type="term" value="P:antibiotic biosynthetic process"/>
    <property type="evidence" value="ECO:0007669"/>
    <property type="project" value="InterPro"/>
</dbReference>
<feature type="binding site" evidence="6">
    <location>
        <position position="374"/>
    </location>
    <ligand>
        <name>Ca(2+)</name>
        <dbReference type="ChEBI" id="CHEBI:29108"/>
    </ligand>
</feature>
<dbReference type="InterPro" id="IPR023343">
    <property type="entry name" value="Penicillin_amidase_dom1"/>
</dbReference>
<evidence type="ECO:0000313" key="7">
    <source>
        <dbReference type="EMBL" id="MCZ0864312.1"/>
    </source>
</evidence>
<reference evidence="7 8" key="1">
    <citation type="submission" date="2022-12" db="EMBL/GenBank/DDBJ databases">
        <title>Dasania phycosphaerae sp. nov., isolated from particulate material of the south coast of Korea.</title>
        <authorList>
            <person name="Jiang Y."/>
        </authorList>
    </citation>
    <scope>NUCLEOTIDE SEQUENCE [LARGE SCALE GENOMIC DNA]</scope>
    <source>
        <strain evidence="7 8">GY-19</strain>
    </source>
</reference>
<feature type="active site" description="Nucleophile" evidence="5">
    <location>
        <position position="302"/>
    </location>
</feature>
<dbReference type="Gene3D" id="3.60.20.10">
    <property type="entry name" value="Glutamine Phosphoribosylpyrophosphate, subunit 1, domain 1"/>
    <property type="match status" value="1"/>
</dbReference>
<organism evidence="7 8">
    <name type="scientific">Dasania phycosphaerae</name>
    <dbReference type="NCBI Taxonomy" id="2950436"/>
    <lineage>
        <taxon>Bacteria</taxon>
        <taxon>Pseudomonadati</taxon>
        <taxon>Pseudomonadota</taxon>
        <taxon>Gammaproteobacteria</taxon>
        <taxon>Cellvibrionales</taxon>
        <taxon>Spongiibacteraceae</taxon>
        <taxon>Dasania</taxon>
    </lineage>
</organism>
<dbReference type="InterPro" id="IPR014395">
    <property type="entry name" value="Pen/GL7ACA/AHL_acylase"/>
</dbReference>
<dbReference type="AlphaFoldDB" id="A0A9J6RJ88"/>
<feature type="binding site" evidence="6">
    <location>
        <position position="376"/>
    </location>
    <ligand>
        <name>Ca(2+)</name>
        <dbReference type="ChEBI" id="CHEBI:29108"/>
    </ligand>
</feature>
<dbReference type="Gene3D" id="2.30.120.10">
    <property type="match status" value="1"/>
</dbReference>
<feature type="binding site" evidence="6">
    <location>
        <position position="377"/>
    </location>
    <ligand>
        <name>Ca(2+)</name>
        <dbReference type="ChEBI" id="CHEBI:29108"/>
    </ligand>
</feature>
<dbReference type="GO" id="GO:0016811">
    <property type="term" value="F:hydrolase activity, acting on carbon-nitrogen (but not peptide) bonds, in linear amides"/>
    <property type="evidence" value="ECO:0007669"/>
    <property type="project" value="InterPro"/>
</dbReference>
<gene>
    <name evidence="7" type="ORF">O0V09_03810</name>
</gene>
<dbReference type="InterPro" id="IPR043147">
    <property type="entry name" value="Penicillin_amidase_A-knob"/>
</dbReference>
<keyword evidence="3" id="KW-0378">Hydrolase</keyword>
<evidence type="ECO:0000256" key="5">
    <source>
        <dbReference type="PIRSR" id="PIRSR001227-1"/>
    </source>
</evidence>
<comment type="caution">
    <text evidence="7">The sequence shown here is derived from an EMBL/GenBank/DDBJ whole genome shotgun (WGS) entry which is preliminary data.</text>
</comment>
<feature type="binding site" evidence="6">
    <location>
        <position position="191"/>
    </location>
    <ligand>
        <name>Ca(2+)</name>
        <dbReference type="ChEBI" id="CHEBI:29108"/>
    </ligand>
</feature>
<keyword evidence="8" id="KW-1185">Reference proteome</keyword>
<dbReference type="PROSITE" id="PS51257">
    <property type="entry name" value="PROKAR_LIPOPROTEIN"/>
    <property type="match status" value="1"/>
</dbReference>
<dbReference type="PIRSF" id="PIRSF001227">
    <property type="entry name" value="Pen_acylase"/>
    <property type="match status" value="1"/>
</dbReference>
<keyword evidence="6" id="KW-0106">Calcium</keyword>
<dbReference type="Gene3D" id="1.10.439.10">
    <property type="entry name" value="Penicillin Amidohydrolase, domain 1"/>
    <property type="match status" value="1"/>
</dbReference>